<protein>
    <submittedName>
        <fullName evidence="2">Uncharacterized protein</fullName>
    </submittedName>
</protein>
<feature type="transmembrane region" description="Helical" evidence="1">
    <location>
        <begin position="235"/>
        <end position="255"/>
    </location>
</feature>
<keyword evidence="1" id="KW-0472">Membrane</keyword>
<comment type="caution">
    <text evidence="2">The sequence shown here is derived from an EMBL/GenBank/DDBJ whole genome shotgun (WGS) entry which is preliminary data.</text>
</comment>
<evidence type="ECO:0000256" key="1">
    <source>
        <dbReference type="SAM" id="Phobius"/>
    </source>
</evidence>
<dbReference type="EMBL" id="JBAHYK010002632">
    <property type="protein sequence ID" value="KAL0564679.1"/>
    <property type="molecule type" value="Genomic_DNA"/>
</dbReference>
<name>A0ABR3EP63_9AGAR</name>
<feature type="transmembrane region" description="Helical" evidence="1">
    <location>
        <begin position="60"/>
        <end position="83"/>
    </location>
</feature>
<proteinExistence type="predicted"/>
<keyword evidence="1" id="KW-1133">Transmembrane helix</keyword>
<feature type="transmembrane region" description="Helical" evidence="1">
    <location>
        <begin position="115"/>
        <end position="135"/>
    </location>
</feature>
<sequence length="344" mass="37732">MEPTPEDLSDVYTTVGLTIISPIVSLSLNFFFYGLYIIVFGAALHSFRTRRASNAPLSKLYVWLTVSLFVLSSIYVGVFWWMYVNQAIVYFTAAKTNALDRFVQYLTDDKARTGAWTTLAVTSALVNILAEAMLIHRCFHIWNSSKVTLILLASISLVLNGIGLGGAMAMGISFPDKPENATLFAAGTSISNAYALVNAVFNSFITIITAGRIWWITRQVRAEMGNVAGQRYSTVIAIILESGILYPICQLIDIIPEYAIDPNVNGIVPVDLSSVVVQAVGIAPTLILVRAAYGKTAETPHQAVSTLSFANSHMLERNDTENVHALHEVDVDVERYQATRSGRK</sequence>
<organism evidence="2 3">
    <name type="scientific">Marasmius crinis-equi</name>
    <dbReference type="NCBI Taxonomy" id="585013"/>
    <lineage>
        <taxon>Eukaryota</taxon>
        <taxon>Fungi</taxon>
        <taxon>Dikarya</taxon>
        <taxon>Basidiomycota</taxon>
        <taxon>Agaricomycotina</taxon>
        <taxon>Agaricomycetes</taxon>
        <taxon>Agaricomycetidae</taxon>
        <taxon>Agaricales</taxon>
        <taxon>Marasmiineae</taxon>
        <taxon>Marasmiaceae</taxon>
        <taxon>Marasmius</taxon>
    </lineage>
</organism>
<gene>
    <name evidence="2" type="ORF">V5O48_017363</name>
</gene>
<feature type="transmembrane region" description="Helical" evidence="1">
    <location>
        <begin position="275"/>
        <end position="293"/>
    </location>
</feature>
<accession>A0ABR3EP63</accession>
<keyword evidence="1" id="KW-0812">Transmembrane</keyword>
<evidence type="ECO:0000313" key="3">
    <source>
        <dbReference type="Proteomes" id="UP001465976"/>
    </source>
</evidence>
<feature type="transmembrane region" description="Helical" evidence="1">
    <location>
        <begin position="147"/>
        <end position="173"/>
    </location>
</feature>
<feature type="transmembrane region" description="Helical" evidence="1">
    <location>
        <begin position="12"/>
        <end position="39"/>
    </location>
</feature>
<feature type="transmembrane region" description="Helical" evidence="1">
    <location>
        <begin position="193"/>
        <end position="215"/>
    </location>
</feature>
<keyword evidence="3" id="KW-1185">Reference proteome</keyword>
<reference evidence="2 3" key="1">
    <citation type="submission" date="2024-02" db="EMBL/GenBank/DDBJ databases">
        <title>A draft genome for the cacao thread blight pathogen Marasmius crinis-equi.</title>
        <authorList>
            <person name="Cohen S.P."/>
            <person name="Baruah I.K."/>
            <person name="Amoako-Attah I."/>
            <person name="Bukari Y."/>
            <person name="Meinhardt L.W."/>
            <person name="Bailey B.A."/>
        </authorList>
    </citation>
    <scope>NUCLEOTIDE SEQUENCE [LARGE SCALE GENOMIC DNA]</scope>
    <source>
        <strain evidence="2 3">GH-76</strain>
    </source>
</reference>
<evidence type="ECO:0000313" key="2">
    <source>
        <dbReference type="EMBL" id="KAL0564679.1"/>
    </source>
</evidence>
<dbReference type="Proteomes" id="UP001465976">
    <property type="component" value="Unassembled WGS sequence"/>
</dbReference>